<accession>A0AA40HBY7</accession>
<protein>
    <submittedName>
        <fullName evidence="2">Uncharacterized protein</fullName>
    </submittedName>
</protein>
<feature type="compositionally biased region" description="Low complexity" evidence="1">
    <location>
        <begin position="22"/>
        <end position="35"/>
    </location>
</feature>
<evidence type="ECO:0000256" key="1">
    <source>
        <dbReference type="SAM" id="MobiDB-lite"/>
    </source>
</evidence>
<feature type="region of interest" description="Disordered" evidence="1">
    <location>
        <begin position="1"/>
        <end position="104"/>
    </location>
</feature>
<gene>
    <name evidence="2" type="ORF">QTO34_012052</name>
</gene>
<evidence type="ECO:0000313" key="3">
    <source>
        <dbReference type="Proteomes" id="UP001177744"/>
    </source>
</evidence>
<proteinExistence type="predicted"/>
<name>A0AA40HBY7_CNENI</name>
<dbReference type="AlphaFoldDB" id="A0AA40HBY7"/>
<dbReference type="EMBL" id="JAULJE010000023">
    <property type="protein sequence ID" value="KAK1328479.1"/>
    <property type="molecule type" value="Genomic_DNA"/>
</dbReference>
<organism evidence="2 3">
    <name type="scientific">Cnephaeus nilssonii</name>
    <name type="common">Northern bat</name>
    <name type="synonym">Eptesicus nilssonii</name>
    <dbReference type="NCBI Taxonomy" id="3371016"/>
    <lineage>
        <taxon>Eukaryota</taxon>
        <taxon>Metazoa</taxon>
        <taxon>Chordata</taxon>
        <taxon>Craniata</taxon>
        <taxon>Vertebrata</taxon>
        <taxon>Euteleostomi</taxon>
        <taxon>Mammalia</taxon>
        <taxon>Eutheria</taxon>
        <taxon>Laurasiatheria</taxon>
        <taxon>Chiroptera</taxon>
        <taxon>Yangochiroptera</taxon>
        <taxon>Vespertilionidae</taxon>
        <taxon>Cnephaeus</taxon>
    </lineage>
</organism>
<comment type="caution">
    <text evidence="2">The sequence shown here is derived from an EMBL/GenBank/DDBJ whole genome shotgun (WGS) entry which is preliminary data.</text>
</comment>
<sequence>MLIEDSKDKYANWPHLRYDQATPTTTPKTTPTRKPLQGHWGVAEPKARKASRGFPGLGHQRGACTDRRKPLGVGSCDPVPSRVQPGCGRAQGHRPGPSPDPERRQKAVATAKAWVPGAGRKLIEQQSLDDRTLFATWLPEYIKPAAETLCSEKKRFPLKYHCSSALGGPGSVSCFNSVWTEQTQGRPFFQPPATHLRLIQSPPSAPPPGPANTPVSFST</sequence>
<feature type="region of interest" description="Disordered" evidence="1">
    <location>
        <begin position="195"/>
        <end position="219"/>
    </location>
</feature>
<reference evidence="2" key="1">
    <citation type="submission" date="2023-06" db="EMBL/GenBank/DDBJ databases">
        <title>Reference genome for the Northern bat (Eptesicus nilssonii), a most northern bat species.</title>
        <authorList>
            <person name="Laine V.N."/>
            <person name="Pulliainen A.T."/>
            <person name="Lilley T.M."/>
        </authorList>
    </citation>
    <scope>NUCLEOTIDE SEQUENCE</scope>
    <source>
        <strain evidence="2">BLF_Eptnil</strain>
        <tissue evidence="2">Kidney</tissue>
    </source>
</reference>
<feature type="compositionally biased region" description="Basic and acidic residues" evidence="1">
    <location>
        <begin position="1"/>
        <end position="10"/>
    </location>
</feature>
<evidence type="ECO:0000313" key="2">
    <source>
        <dbReference type="EMBL" id="KAK1328479.1"/>
    </source>
</evidence>
<keyword evidence="3" id="KW-1185">Reference proteome</keyword>
<dbReference type="Proteomes" id="UP001177744">
    <property type="component" value="Unassembled WGS sequence"/>
</dbReference>